<name>A0A7N0RF43_KALFE</name>
<dbReference type="AlphaFoldDB" id="A0A7N0RF43"/>
<dbReference type="Gramene" id="Kaladp0008s0729.1.v1.1">
    <property type="protein sequence ID" value="Kaladp0008s0729.1.v1.1.CDS.1"/>
    <property type="gene ID" value="Kaladp0008s0729.v1.1"/>
</dbReference>
<reference evidence="1" key="1">
    <citation type="submission" date="2021-01" db="UniProtKB">
        <authorList>
            <consortium name="EnsemblPlants"/>
        </authorList>
    </citation>
    <scope>IDENTIFICATION</scope>
</reference>
<protein>
    <submittedName>
        <fullName evidence="1">Uncharacterized protein</fullName>
    </submittedName>
</protein>
<evidence type="ECO:0000313" key="1">
    <source>
        <dbReference type="EnsemblPlants" id="Kaladp0008s0729.1.v1.1.CDS.1"/>
    </source>
</evidence>
<proteinExistence type="predicted"/>
<accession>A0A7N0RF43</accession>
<organism evidence="1 2">
    <name type="scientific">Kalanchoe fedtschenkoi</name>
    <name type="common">Lavender scallops</name>
    <name type="synonym">South American air plant</name>
    <dbReference type="NCBI Taxonomy" id="63787"/>
    <lineage>
        <taxon>Eukaryota</taxon>
        <taxon>Viridiplantae</taxon>
        <taxon>Streptophyta</taxon>
        <taxon>Embryophyta</taxon>
        <taxon>Tracheophyta</taxon>
        <taxon>Spermatophyta</taxon>
        <taxon>Magnoliopsida</taxon>
        <taxon>eudicotyledons</taxon>
        <taxon>Gunneridae</taxon>
        <taxon>Pentapetalae</taxon>
        <taxon>Saxifragales</taxon>
        <taxon>Crassulaceae</taxon>
        <taxon>Kalanchoe</taxon>
    </lineage>
</organism>
<sequence>MRWGFSRDRSGGSGEPDITVRGVLYKIMGNLNKDDARKLIPLGHGDPSQFSSFRTTPVAQAAVDNAIKLRGIQFLCSSFA</sequence>
<evidence type="ECO:0000313" key="2">
    <source>
        <dbReference type="Proteomes" id="UP000594263"/>
    </source>
</evidence>
<dbReference type="Proteomes" id="UP000594263">
    <property type="component" value="Unplaced"/>
</dbReference>
<keyword evidence="2" id="KW-1185">Reference proteome</keyword>
<dbReference type="EnsemblPlants" id="Kaladp0008s0729.1.v1.1">
    <property type="protein sequence ID" value="Kaladp0008s0729.1.v1.1.CDS.1"/>
    <property type="gene ID" value="Kaladp0008s0729.v1.1"/>
</dbReference>